<dbReference type="InterPro" id="IPR028847">
    <property type="entry name" value="CENP-W"/>
</dbReference>
<dbReference type="Pfam" id="PF15510">
    <property type="entry name" value="CENP-W"/>
    <property type="match status" value="1"/>
</dbReference>
<dbReference type="AlphaFoldDB" id="A0AAJ7X055"/>
<dbReference type="GO" id="GO:0051382">
    <property type="term" value="P:kinetochore assembly"/>
    <property type="evidence" value="ECO:0007669"/>
    <property type="project" value="InterPro"/>
</dbReference>
<dbReference type="Proteomes" id="UP001318040">
    <property type="component" value="Chromosome 23"/>
</dbReference>
<dbReference type="PANTHER" id="PTHR34832:SF1">
    <property type="entry name" value="CENTROMERE PROTEIN W"/>
    <property type="match status" value="1"/>
</dbReference>
<dbReference type="RefSeq" id="XP_032815123.1">
    <property type="nucleotide sequence ID" value="XM_032959232.1"/>
</dbReference>
<dbReference type="GO" id="GO:0000776">
    <property type="term" value="C:kinetochore"/>
    <property type="evidence" value="ECO:0007669"/>
    <property type="project" value="UniProtKB-KW"/>
</dbReference>
<dbReference type="GO" id="GO:0046982">
    <property type="term" value="F:protein heterodimerization activity"/>
    <property type="evidence" value="ECO:0007669"/>
    <property type="project" value="InterPro"/>
</dbReference>
<dbReference type="GO" id="GO:0000278">
    <property type="term" value="P:mitotic cell cycle"/>
    <property type="evidence" value="ECO:0007669"/>
    <property type="project" value="InterPro"/>
</dbReference>
<accession>A0AAJ7X055</accession>
<dbReference type="InterPro" id="IPR052484">
    <property type="entry name" value="CENP-W/WIP1"/>
</dbReference>
<dbReference type="SUPFAM" id="SSF47113">
    <property type="entry name" value="Histone-fold"/>
    <property type="match status" value="1"/>
</dbReference>
<sequence>MKGLASACRTVQKRRKPHLKLAKGAELMMALDCMLMLKSLAQEAHAAAVEAKSSTITEEHIAAVWKTVKKKTHG</sequence>
<comment type="subcellular location">
    <subcellularLocation>
        <location evidence="2">Chromosome</location>
        <location evidence="2">Centromere</location>
        <location evidence="2">Kinetochore</location>
    </subcellularLocation>
    <subcellularLocation>
        <location evidence="1">Nucleus</location>
    </subcellularLocation>
</comment>
<comment type="similarity">
    <text evidence="7">Belongs to the CENP-W/WIP1 family.</text>
</comment>
<keyword evidence="4" id="KW-0995">Kinetochore</keyword>
<keyword evidence="8" id="KW-1185">Reference proteome</keyword>
<dbReference type="GO" id="GO:0007059">
    <property type="term" value="P:chromosome segregation"/>
    <property type="evidence" value="ECO:0007669"/>
    <property type="project" value="TreeGrafter"/>
</dbReference>
<name>A0AAJ7X055_PETMA</name>
<evidence type="ECO:0000256" key="1">
    <source>
        <dbReference type="ARBA" id="ARBA00004123"/>
    </source>
</evidence>
<dbReference type="GO" id="GO:0003677">
    <property type="term" value="F:DNA binding"/>
    <property type="evidence" value="ECO:0007669"/>
    <property type="project" value="InterPro"/>
</dbReference>
<gene>
    <name evidence="9" type="primary">CENPW</name>
</gene>
<evidence type="ECO:0000256" key="6">
    <source>
        <dbReference type="ARBA" id="ARBA00023328"/>
    </source>
</evidence>
<evidence type="ECO:0000313" key="8">
    <source>
        <dbReference type="Proteomes" id="UP001318040"/>
    </source>
</evidence>
<dbReference type="GO" id="GO:0005654">
    <property type="term" value="C:nucleoplasm"/>
    <property type="evidence" value="ECO:0007669"/>
    <property type="project" value="TreeGrafter"/>
</dbReference>
<evidence type="ECO:0000256" key="4">
    <source>
        <dbReference type="ARBA" id="ARBA00022838"/>
    </source>
</evidence>
<protein>
    <submittedName>
        <fullName evidence="9">Centromere protein W isoform X2</fullName>
    </submittedName>
</protein>
<evidence type="ECO:0000256" key="5">
    <source>
        <dbReference type="ARBA" id="ARBA00023242"/>
    </source>
</evidence>
<evidence type="ECO:0000256" key="2">
    <source>
        <dbReference type="ARBA" id="ARBA00004629"/>
    </source>
</evidence>
<dbReference type="Gene3D" id="1.10.20.10">
    <property type="entry name" value="Histone, subunit A"/>
    <property type="match status" value="1"/>
</dbReference>
<keyword evidence="5" id="KW-0539">Nucleus</keyword>
<dbReference type="GeneID" id="116945110"/>
<dbReference type="CDD" id="cd13732">
    <property type="entry name" value="HFD_CENP-W"/>
    <property type="match status" value="1"/>
</dbReference>
<organism evidence="8 9">
    <name type="scientific">Petromyzon marinus</name>
    <name type="common">Sea lamprey</name>
    <dbReference type="NCBI Taxonomy" id="7757"/>
    <lineage>
        <taxon>Eukaryota</taxon>
        <taxon>Metazoa</taxon>
        <taxon>Chordata</taxon>
        <taxon>Craniata</taxon>
        <taxon>Vertebrata</taxon>
        <taxon>Cyclostomata</taxon>
        <taxon>Hyperoartia</taxon>
        <taxon>Petromyzontiformes</taxon>
        <taxon>Petromyzontidae</taxon>
        <taxon>Petromyzon</taxon>
    </lineage>
</organism>
<keyword evidence="3" id="KW-0158">Chromosome</keyword>
<proteinExistence type="inferred from homology"/>
<keyword evidence="6" id="KW-0137">Centromere</keyword>
<evidence type="ECO:0000256" key="7">
    <source>
        <dbReference type="ARBA" id="ARBA00038432"/>
    </source>
</evidence>
<dbReference type="InterPro" id="IPR009072">
    <property type="entry name" value="Histone-fold"/>
</dbReference>
<reference evidence="9" key="1">
    <citation type="submission" date="2025-08" db="UniProtKB">
        <authorList>
            <consortium name="RefSeq"/>
        </authorList>
    </citation>
    <scope>IDENTIFICATION</scope>
    <source>
        <tissue evidence="9">Sperm</tissue>
    </source>
</reference>
<evidence type="ECO:0000256" key="3">
    <source>
        <dbReference type="ARBA" id="ARBA00022454"/>
    </source>
</evidence>
<dbReference type="CTD" id="387103"/>
<dbReference type="PANTHER" id="PTHR34832">
    <property type="entry name" value="CENTROMERE PROTEIN W"/>
    <property type="match status" value="1"/>
</dbReference>
<evidence type="ECO:0000313" key="9">
    <source>
        <dbReference type="RefSeq" id="XP_032815123.1"/>
    </source>
</evidence>